<comment type="similarity">
    <text evidence="5">Belongs to the globin family.</text>
</comment>
<evidence type="ECO:0000313" key="7">
    <source>
        <dbReference type="EMBL" id="SFK84348.1"/>
    </source>
</evidence>
<evidence type="ECO:0000256" key="2">
    <source>
        <dbReference type="ARBA" id="ARBA00022621"/>
    </source>
</evidence>
<dbReference type="Proteomes" id="UP000199598">
    <property type="component" value="Unassembled WGS sequence"/>
</dbReference>
<dbReference type="PROSITE" id="PS01033">
    <property type="entry name" value="GLOBIN"/>
    <property type="match status" value="1"/>
</dbReference>
<dbReference type="PANTHER" id="PTHR43396:SF3">
    <property type="entry name" value="FLAVOHEMOPROTEIN"/>
    <property type="match status" value="1"/>
</dbReference>
<protein>
    <submittedName>
        <fullName evidence="7">Hemoglobin-like flavoprotein</fullName>
    </submittedName>
</protein>
<dbReference type="RefSeq" id="WP_208860483.1">
    <property type="nucleotide sequence ID" value="NZ_FOSK01000010.1"/>
</dbReference>
<evidence type="ECO:0000256" key="3">
    <source>
        <dbReference type="ARBA" id="ARBA00022723"/>
    </source>
</evidence>
<evidence type="ECO:0000256" key="5">
    <source>
        <dbReference type="RuleBase" id="RU000356"/>
    </source>
</evidence>
<dbReference type="EMBL" id="FOSK01000010">
    <property type="protein sequence ID" value="SFK84348.1"/>
    <property type="molecule type" value="Genomic_DNA"/>
</dbReference>
<dbReference type="CDD" id="cd08922">
    <property type="entry name" value="FHb-globin"/>
    <property type="match status" value="1"/>
</dbReference>
<proteinExistence type="inferred from homology"/>
<keyword evidence="8" id="KW-1185">Reference proteome</keyword>
<organism evidence="7 8">
    <name type="scientific">Pseudovibrio ascidiaceicola</name>
    <dbReference type="NCBI Taxonomy" id="285279"/>
    <lineage>
        <taxon>Bacteria</taxon>
        <taxon>Pseudomonadati</taxon>
        <taxon>Pseudomonadota</taxon>
        <taxon>Alphaproteobacteria</taxon>
        <taxon>Hyphomicrobiales</taxon>
        <taxon>Stappiaceae</taxon>
        <taxon>Pseudovibrio</taxon>
    </lineage>
</organism>
<comment type="caution">
    <text evidence="7">The sequence shown here is derived from an EMBL/GenBank/DDBJ whole genome shotgun (WGS) entry which is preliminary data.</text>
</comment>
<dbReference type="PANTHER" id="PTHR43396">
    <property type="entry name" value="FLAVOHEMOPROTEIN"/>
    <property type="match status" value="1"/>
</dbReference>
<feature type="domain" description="Globin" evidence="6">
    <location>
        <begin position="1"/>
        <end position="138"/>
    </location>
</feature>
<evidence type="ECO:0000259" key="6">
    <source>
        <dbReference type="PROSITE" id="PS01033"/>
    </source>
</evidence>
<accession>A0A1I4CSU6</accession>
<dbReference type="Pfam" id="PF00042">
    <property type="entry name" value="Globin"/>
    <property type="match status" value="1"/>
</dbReference>
<evidence type="ECO:0000256" key="4">
    <source>
        <dbReference type="ARBA" id="ARBA00023004"/>
    </source>
</evidence>
<dbReference type="InterPro" id="IPR000971">
    <property type="entry name" value="Globin"/>
</dbReference>
<keyword evidence="2 5" id="KW-0561">Oxygen transport</keyword>
<dbReference type="InterPro" id="IPR012292">
    <property type="entry name" value="Globin/Proto"/>
</dbReference>
<keyword evidence="5" id="KW-0813">Transport</keyword>
<dbReference type="InterPro" id="IPR009050">
    <property type="entry name" value="Globin-like_sf"/>
</dbReference>
<keyword evidence="1 5" id="KW-0349">Heme</keyword>
<keyword evidence="3" id="KW-0479">Metal-binding</keyword>
<dbReference type="SUPFAM" id="SSF46458">
    <property type="entry name" value="Globin-like"/>
    <property type="match status" value="1"/>
</dbReference>
<keyword evidence="4" id="KW-0408">Iron</keyword>
<evidence type="ECO:0000256" key="1">
    <source>
        <dbReference type="ARBA" id="ARBA00022617"/>
    </source>
</evidence>
<gene>
    <name evidence="7" type="ORF">SAMN04488518_11020</name>
</gene>
<sequence length="185" mass="20305">MISQTTIEIVKSTAPILQEHGEVLTQHFYKRMLSRNPEVASFFNTSNQEQGTQQRALAGAVTAFALHIDNLEVLAGAVELIAQKHAALQIKAEHYPIVGENLLASIQEVLGDAATDSIINAWAEAYGFLSSILIERESTIYKEKADQPGGWDGFRDFEVVKKQAESSNITSFYLKPADKGALPQS</sequence>
<dbReference type="Gene3D" id="1.10.490.10">
    <property type="entry name" value="Globins"/>
    <property type="match status" value="1"/>
</dbReference>
<name>A0A1I4CSU6_9HYPH</name>
<dbReference type="Gene3D" id="2.40.30.10">
    <property type="entry name" value="Translation factors"/>
    <property type="match status" value="1"/>
</dbReference>
<evidence type="ECO:0000313" key="8">
    <source>
        <dbReference type="Proteomes" id="UP000199598"/>
    </source>
</evidence>
<reference evidence="7 8" key="1">
    <citation type="submission" date="2016-10" db="EMBL/GenBank/DDBJ databases">
        <authorList>
            <person name="Varghese N."/>
            <person name="Submissions S."/>
        </authorList>
    </citation>
    <scope>NUCLEOTIDE SEQUENCE [LARGE SCALE GENOMIC DNA]</scope>
    <source>
        <strain evidence="7 8">DSM 16392</strain>
    </source>
</reference>